<proteinExistence type="predicted"/>
<gene>
    <name evidence="1" type="ORF">GCM10022407_32320</name>
</gene>
<evidence type="ECO:0000313" key="1">
    <source>
        <dbReference type="EMBL" id="GAA3984884.1"/>
    </source>
</evidence>
<accession>A0ABP7QMU1</accession>
<dbReference type="Proteomes" id="UP001501556">
    <property type="component" value="Unassembled WGS sequence"/>
</dbReference>
<name>A0ABP7QMU1_9BACT</name>
<protein>
    <submittedName>
        <fullName evidence="1">Uncharacterized protein</fullName>
    </submittedName>
</protein>
<reference evidence="2" key="1">
    <citation type="journal article" date="2019" name="Int. J. Syst. Evol. Microbiol.">
        <title>The Global Catalogue of Microorganisms (GCM) 10K type strain sequencing project: providing services to taxonomists for standard genome sequencing and annotation.</title>
        <authorList>
            <consortium name="The Broad Institute Genomics Platform"/>
            <consortium name="The Broad Institute Genome Sequencing Center for Infectious Disease"/>
            <person name="Wu L."/>
            <person name="Ma J."/>
        </authorList>
    </citation>
    <scope>NUCLEOTIDE SEQUENCE [LARGE SCALE GENOMIC DNA]</scope>
    <source>
        <strain evidence="2">JCM 17217</strain>
    </source>
</reference>
<dbReference type="EMBL" id="BAABDI010000026">
    <property type="protein sequence ID" value="GAA3984884.1"/>
    <property type="molecule type" value="Genomic_DNA"/>
</dbReference>
<comment type="caution">
    <text evidence="1">The sequence shown here is derived from an EMBL/GenBank/DDBJ whole genome shotgun (WGS) entry which is preliminary data.</text>
</comment>
<keyword evidence="2" id="KW-1185">Reference proteome</keyword>
<organism evidence="1 2">
    <name type="scientific">Hymenobacter antarcticus</name>
    <dbReference type="NCBI Taxonomy" id="486270"/>
    <lineage>
        <taxon>Bacteria</taxon>
        <taxon>Pseudomonadati</taxon>
        <taxon>Bacteroidota</taxon>
        <taxon>Cytophagia</taxon>
        <taxon>Cytophagales</taxon>
        <taxon>Hymenobacteraceae</taxon>
        <taxon>Hymenobacter</taxon>
    </lineage>
</organism>
<dbReference type="RefSeq" id="WP_345125961.1">
    <property type="nucleotide sequence ID" value="NZ_BAABDI010000026.1"/>
</dbReference>
<evidence type="ECO:0000313" key="2">
    <source>
        <dbReference type="Proteomes" id="UP001501556"/>
    </source>
</evidence>
<sequence length="116" mass="12966">MLSVAKWAYGRRPNIACAQTESTKGLNYEAKGWITLIKDEEKGGITLLSSIYSVQQFIAMRKQILAAGMTKTGYKTRSKYLESTYEGANYRARLTTYIGEATGDSSNSYTVEIEKK</sequence>